<dbReference type="OrthoDB" id="102332at2759"/>
<evidence type="ECO:0000313" key="3">
    <source>
        <dbReference type="Proteomes" id="UP000435112"/>
    </source>
</evidence>
<dbReference type="Proteomes" id="UP000435112">
    <property type="component" value="Unassembled WGS sequence"/>
</dbReference>
<proteinExistence type="predicted"/>
<name>A0A6A3NKH4_9STRA</name>
<dbReference type="AlphaFoldDB" id="A0A6A3NKH4"/>
<feature type="region of interest" description="Disordered" evidence="1">
    <location>
        <begin position="182"/>
        <end position="225"/>
    </location>
</feature>
<comment type="caution">
    <text evidence="2">The sequence shown here is derived from an EMBL/GenBank/DDBJ whole genome shotgun (WGS) entry which is preliminary data.</text>
</comment>
<protein>
    <submittedName>
        <fullName evidence="2">Uncharacterized protein</fullName>
    </submittedName>
</protein>
<accession>A0A6A3NKH4</accession>
<gene>
    <name evidence="2" type="ORF">PR002_g1901</name>
</gene>
<organism evidence="2 3">
    <name type="scientific">Phytophthora rubi</name>
    <dbReference type="NCBI Taxonomy" id="129364"/>
    <lineage>
        <taxon>Eukaryota</taxon>
        <taxon>Sar</taxon>
        <taxon>Stramenopiles</taxon>
        <taxon>Oomycota</taxon>
        <taxon>Peronosporomycetes</taxon>
        <taxon>Peronosporales</taxon>
        <taxon>Peronosporaceae</taxon>
        <taxon>Phytophthora</taxon>
    </lineage>
</organism>
<evidence type="ECO:0000256" key="1">
    <source>
        <dbReference type="SAM" id="MobiDB-lite"/>
    </source>
</evidence>
<evidence type="ECO:0000313" key="2">
    <source>
        <dbReference type="EMBL" id="KAE9046021.1"/>
    </source>
</evidence>
<feature type="compositionally biased region" description="Low complexity" evidence="1">
    <location>
        <begin position="201"/>
        <end position="225"/>
    </location>
</feature>
<feature type="compositionally biased region" description="Polar residues" evidence="1">
    <location>
        <begin position="292"/>
        <end position="309"/>
    </location>
</feature>
<sequence>MRSSEFDSSKLHPPLRDLLESSIDLGEWHERYQDWVGDEEDDREDICLHRPDWYLPEDMHSSLLCCLRHSLGTTTPEYVRVLTDYMEELEDLKGLYEKDDITSIQDEKKDGSELERFAATQLHHCNIQAREKVNRTHIIGNRTDDDQLKAQIFLLTSPRVHTDAIPLPPPPKYRPVNATFLNKPTLRASPPPHAPGALQLSPASTVSQSSSVPRASQSPPVSRASYAALGTGGDCEAVDTGDVCAALGTGDVSEAVDAGDNCKAPDTGGAGDDCEAVDTGRVRSLAHVPRSARSNSIPASAQSLSAVDW</sequence>
<reference evidence="2 3" key="1">
    <citation type="submission" date="2018-09" db="EMBL/GenBank/DDBJ databases">
        <title>Genomic investigation of the strawberry pathogen Phytophthora fragariae indicates pathogenicity is determined by transcriptional variation in three key races.</title>
        <authorList>
            <person name="Adams T.M."/>
            <person name="Armitage A.D."/>
            <person name="Sobczyk M.K."/>
            <person name="Bates H.J."/>
            <person name="Dunwell J.M."/>
            <person name="Nellist C.F."/>
            <person name="Harrison R.J."/>
        </authorList>
    </citation>
    <scope>NUCLEOTIDE SEQUENCE [LARGE SCALE GENOMIC DNA]</scope>
    <source>
        <strain evidence="2 3">SCRP324</strain>
    </source>
</reference>
<dbReference type="EMBL" id="QXFU01000059">
    <property type="protein sequence ID" value="KAE9046021.1"/>
    <property type="molecule type" value="Genomic_DNA"/>
</dbReference>
<feature type="region of interest" description="Disordered" evidence="1">
    <location>
        <begin position="288"/>
        <end position="309"/>
    </location>
</feature>